<accession>A0AAU9CAS9</accession>
<organism evidence="4 5">
    <name type="scientific">Methylomarinovum caldicuralii</name>
    <dbReference type="NCBI Taxonomy" id="438856"/>
    <lineage>
        <taxon>Bacteria</taxon>
        <taxon>Pseudomonadati</taxon>
        <taxon>Pseudomonadota</taxon>
        <taxon>Gammaproteobacteria</taxon>
        <taxon>Methylococcales</taxon>
        <taxon>Methylothermaceae</taxon>
        <taxon>Methylomarinovum</taxon>
    </lineage>
</organism>
<dbReference type="RefSeq" id="WP_317705119.1">
    <property type="nucleotide sequence ID" value="NZ_AP024714.1"/>
</dbReference>
<dbReference type="PRINTS" id="PR00508">
    <property type="entry name" value="S21N4MTFRASE"/>
</dbReference>
<keyword evidence="5" id="KW-1185">Reference proteome</keyword>
<keyword evidence="2" id="KW-0808">Transferase</keyword>
<dbReference type="Proteomes" id="UP001321825">
    <property type="component" value="Chromosome"/>
</dbReference>
<sequence>MITRDLTSSKSRDIVLDPFGGSGSTLIACEKSGRRARLIELDPRYVDVIVRRWQEYTGSEAVLEGSGESLEEIAALRTAEATA</sequence>
<evidence type="ECO:0000313" key="4">
    <source>
        <dbReference type="EMBL" id="BCX82731.1"/>
    </source>
</evidence>
<dbReference type="EMBL" id="AP024714">
    <property type="protein sequence ID" value="BCX82731.1"/>
    <property type="molecule type" value="Genomic_DNA"/>
</dbReference>
<reference evidence="5" key="1">
    <citation type="journal article" date="2024" name="Int. J. Syst. Evol. Microbiol.">
        <title>Methylomarinovum tepidoasis sp. nov., a moderately thermophilic methanotroph of the family Methylothermaceae isolated from a deep-sea hydrothermal field.</title>
        <authorList>
            <person name="Hirayama H."/>
            <person name="Takaki Y."/>
            <person name="Abe M."/>
            <person name="Miyazaki M."/>
            <person name="Uematsu K."/>
            <person name="Matsui Y."/>
            <person name="Takai K."/>
        </authorList>
    </citation>
    <scope>NUCLEOTIDE SEQUENCE [LARGE SCALE GENOMIC DNA]</scope>
    <source>
        <strain evidence="5">IT-9</strain>
    </source>
</reference>
<dbReference type="SUPFAM" id="SSF53335">
    <property type="entry name" value="S-adenosyl-L-methionine-dependent methyltransferases"/>
    <property type="match status" value="1"/>
</dbReference>
<evidence type="ECO:0000259" key="3">
    <source>
        <dbReference type="Pfam" id="PF01555"/>
    </source>
</evidence>
<dbReference type="Pfam" id="PF01555">
    <property type="entry name" value="N6_N4_Mtase"/>
    <property type="match status" value="1"/>
</dbReference>
<name>A0AAU9CAS9_9GAMM</name>
<protein>
    <recommendedName>
        <fullName evidence="3">DNA methylase N-4/N-6 domain-containing protein</fullName>
    </recommendedName>
</protein>
<dbReference type="AlphaFoldDB" id="A0AAU9CAS9"/>
<dbReference type="GO" id="GO:0032259">
    <property type="term" value="P:methylation"/>
    <property type="evidence" value="ECO:0007669"/>
    <property type="project" value="UniProtKB-KW"/>
</dbReference>
<dbReference type="InterPro" id="IPR001091">
    <property type="entry name" value="RM_Methyltransferase"/>
</dbReference>
<feature type="domain" description="DNA methylase N-4/N-6" evidence="3">
    <location>
        <begin position="7"/>
        <end position="50"/>
    </location>
</feature>
<evidence type="ECO:0000256" key="1">
    <source>
        <dbReference type="ARBA" id="ARBA00022603"/>
    </source>
</evidence>
<proteinExistence type="predicted"/>
<dbReference type="GO" id="GO:0003677">
    <property type="term" value="F:DNA binding"/>
    <property type="evidence" value="ECO:0007669"/>
    <property type="project" value="InterPro"/>
</dbReference>
<gene>
    <name evidence="4" type="ORF">MIT9_P2317</name>
</gene>
<keyword evidence="1" id="KW-0489">Methyltransferase</keyword>
<dbReference type="GO" id="GO:0008170">
    <property type="term" value="F:N-methyltransferase activity"/>
    <property type="evidence" value="ECO:0007669"/>
    <property type="project" value="InterPro"/>
</dbReference>
<dbReference type="InterPro" id="IPR029063">
    <property type="entry name" value="SAM-dependent_MTases_sf"/>
</dbReference>
<dbReference type="PROSITE" id="PS51257">
    <property type="entry name" value="PROKAR_LIPOPROTEIN"/>
    <property type="match status" value="1"/>
</dbReference>
<evidence type="ECO:0000256" key="2">
    <source>
        <dbReference type="ARBA" id="ARBA00022679"/>
    </source>
</evidence>
<evidence type="ECO:0000313" key="5">
    <source>
        <dbReference type="Proteomes" id="UP001321825"/>
    </source>
</evidence>
<dbReference type="KEGG" id="mcau:MIT9_P2317"/>
<dbReference type="Gene3D" id="3.40.50.150">
    <property type="entry name" value="Vaccinia Virus protein VP39"/>
    <property type="match status" value="1"/>
</dbReference>
<dbReference type="InterPro" id="IPR002941">
    <property type="entry name" value="DNA_methylase_N4/N6"/>
</dbReference>